<evidence type="ECO:0000256" key="4">
    <source>
        <dbReference type="ARBA" id="ARBA00022825"/>
    </source>
</evidence>
<dbReference type="PANTHER" id="PTHR43806:SF11">
    <property type="entry name" value="CEREVISIN-RELATED"/>
    <property type="match status" value="1"/>
</dbReference>
<reference evidence="12" key="1">
    <citation type="journal article" date="2013" name="Nature">
        <title>Pan genome of the phytoplankton Emiliania underpins its global distribution.</title>
        <authorList>
            <person name="Read B.A."/>
            <person name="Kegel J."/>
            <person name="Klute M.J."/>
            <person name="Kuo A."/>
            <person name="Lefebvre S.C."/>
            <person name="Maumus F."/>
            <person name="Mayer C."/>
            <person name="Miller J."/>
            <person name="Monier A."/>
            <person name="Salamov A."/>
            <person name="Young J."/>
            <person name="Aguilar M."/>
            <person name="Claverie J.M."/>
            <person name="Frickenhaus S."/>
            <person name="Gonzalez K."/>
            <person name="Herman E.K."/>
            <person name="Lin Y.C."/>
            <person name="Napier J."/>
            <person name="Ogata H."/>
            <person name="Sarno A.F."/>
            <person name="Shmutz J."/>
            <person name="Schroeder D."/>
            <person name="de Vargas C."/>
            <person name="Verret F."/>
            <person name="von Dassow P."/>
            <person name="Valentin K."/>
            <person name="Van de Peer Y."/>
            <person name="Wheeler G."/>
            <person name="Dacks J.B."/>
            <person name="Delwiche C.F."/>
            <person name="Dyhrman S.T."/>
            <person name="Glockner G."/>
            <person name="John U."/>
            <person name="Richards T."/>
            <person name="Worden A.Z."/>
            <person name="Zhang X."/>
            <person name="Grigoriev I.V."/>
            <person name="Allen A.E."/>
            <person name="Bidle K."/>
            <person name="Borodovsky M."/>
            <person name="Bowler C."/>
            <person name="Brownlee C."/>
            <person name="Cock J.M."/>
            <person name="Elias M."/>
            <person name="Gladyshev V.N."/>
            <person name="Groth M."/>
            <person name="Guda C."/>
            <person name="Hadaegh A."/>
            <person name="Iglesias-Rodriguez M.D."/>
            <person name="Jenkins J."/>
            <person name="Jones B.M."/>
            <person name="Lawson T."/>
            <person name="Leese F."/>
            <person name="Lindquist E."/>
            <person name="Lobanov A."/>
            <person name="Lomsadze A."/>
            <person name="Malik S.B."/>
            <person name="Marsh M.E."/>
            <person name="Mackinder L."/>
            <person name="Mock T."/>
            <person name="Mueller-Roeber B."/>
            <person name="Pagarete A."/>
            <person name="Parker M."/>
            <person name="Probert I."/>
            <person name="Quesneville H."/>
            <person name="Raines C."/>
            <person name="Rensing S.A."/>
            <person name="Riano-Pachon D.M."/>
            <person name="Richier S."/>
            <person name="Rokitta S."/>
            <person name="Shiraiwa Y."/>
            <person name="Soanes D.M."/>
            <person name="van der Giezen M."/>
            <person name="Wahlund T.M."/>
            <person name="Williams B."/>
            <person name="Wilson W."/>
            <person name="Wolfe G."/>
            <person name="Wurch L.L."/>
        </authorList>
    </citation>
    <scope>NUCLEOTIDE SEQUENCE</scope>
</reference>
<dbReference type="GO" id="GO:0005615">
    <property type="term" value="C:extracellular space"/>
    <property type="evidence" value="ECO:0007669"/>
    <property type="project" value="TreeGrafter"/>
</dbReference>
<keyword evidence="12" id="KW-1185">Reference proteome</keyword>
<feature type="chain" id="PRO_5044198095" description="Peptidase S8/S53 domain-containing protein" evidence="9">
    <location>
        <begin position="16"/>
        <end position="816"/>
    </location>
</feature>
<dbReference type="PaxDb" id="2903-EOD15989"/>
<dbReference type="PRINTS" id="PR00723">
    <property type="entry name" value="SUBTILISIN"/>
</dbReference>
<dbReference type="RefSeq" id="XP_005768418.1">
    <property type="nucleotide sequence ID" value="XM_005768361.1"/>
</dbReference>
<dbReference type="SUPFAM" id="SSF52743">
    <property type="entry name" value="Subtilisin-like"/>
    <property type="match status" value="1"/>
</dbReference>
<dbReference type="Proteomes" id="UP000013827">
    <property type="component" value="Unassembled WGS sequence"/>
</dbReference>
<dbReference type="GO" id="GO:0004252">
    <property type="term" value="F:serine-type endopeptidase activity"/>
    <property type="evidence" value="ECO:0007669"/>
    <property type="project" value="UniProtKB-UniRule"/>
</dbReference>
<dbReference type="InterPro" id="IPR000209">
    <property type="entry name" value="Peptidase_S8/S53_dom"/>
</dbReference>
<dbReference type="InterPro" id="IPR034193">
    <property type="entry name" value="PCSK9_ProteinaseK-like"/>
</dbReference>
<dbReference type="InterPro" id="IPR022398">
    <property type="entry name" value="Peptidase_S8_His-AS"/>
</dbReference>
<sequence>MFTTTLVLLLAAATAAPTRLGIERKRRLQAAVDSCGKNGAAGLLVHESARFTTQDSGTACVAKLVKKLDLYGANVVQRLPMARMVAIAPVNTSILDSIVLDSEVELEPNCIIQLDDLPAGAPVPAQAWGIDRIDSRDGTDGFYDDSGVTGSGSLVYILDTGVRIGHVDFGGRALAGWSAGCPTGSESSCGNDVSGYVYQGVIDSSSSRCNGHGTHCASTAGGTTYGVARGATIITVQVLSCGGSGSYAGVMAGIEWAVADAQSRDLPAVLSMSLGGGGANRYDAVIQAAMAAGVLTVVAAGNNNGDACQKSPASTLEAITVGSTDIDDGRSSFSNYGPCMDIFAPGRDIKAAWSGSDDATRTISGTSMATPHAAGVAAQIRSLNPALTPEEVTDAMLCMSTKDVVTQPLPADTANKLLYNKFDAADVASCLTTGPPSPPSPPPSPGSPPSPPAASPPPPSPPAASPPPPPPPSPSPPPPGPGPPLTCTTSCSVPEYRTLIAVAPSECPPNGMNFLPNCDSCELTYGDVCEGDRGVCGTDNSLDNCGAYDVYLITGNSTVPPPSAGPVPPPPSSAAPSPSARPVPPPPSASPSPSARPVPPPPSASPSPSARPVPPPPSASPSPSARPVPPPPSASPSPSARPVPPPPSASPSPSARPVPPPPSASPSPSARPVPPPPSASPSPSARPVPPPPSASPSPSARPVPPPPSASPSPSARPVPPPPSASPSPSARPVPPPPSPSPPPPSASPSPCKPWCANNPNSWEKKCKWQLNCAGCPECDAVTPPPPNCKPWCANNGNSWATKCKWQRNCAGCPECN</sequence>
<evidence type="ECO:0000256" key="9">
    <source>
        <dbReference type="SAM" id="SignalP"/>
    </source>
</evidence>
<feature type="compositionally biased region" description="Pro residues" evidence="8">
    <location>
        <begin position="435"/>
        <end position="484"/>
    </location>
</feature>
<comment type="similarity">
    <text evidence="1 6 7">Belongs to the peptidase S8 family.</text>
</comment>
<keyword evidence="9" id="KW-0732">Signal</keyword>
<accession>A0A0D3IXK4</accession>
<feature type="signal peptide" evidence="9">
    <location>
        <begin position="1"/>
        <end position="15"/>
    </location>
</feature>
<feature type="active site" description="Charge relay system" evidence="5 6">
    <location>
        <position position="159"/>
    </location>
</feature>
<dbReference type="PROSITE" id="PS51892">
    <property type="entry name" value="SUBTILASE"/>
    <property type="match status" value="1"/>
</dbReference>
<evidence type="ECO:0000256" key="1">
    <source>
        <dbReference type="ARBA" id="ARBA00011073"/>
    </source>
</evidence>
<evidence type="ECO:0000313" key="12">
    <source>
        <dbReference type="Proteomes" id="UP000013827"/>
    </source>
</evidence>
<dbReference type="EnsemblProtists" id="EOD15989">
    <property type="protein sequence ID" value="EOD15989"/>
    <property type="gene ID" value="EMIHUDRAFT_436633"/>
</dbReference>
<dbReference type="InterPro" id="IPR023827">
    <property type="entry name" value="Peptidase_S8_Asp-AS"/>
</dbReference>
<dbReference type="AlphaFoldDB" id="A0A0D3IXK4"/>
<keyword evidence="4 6" id="KW-0720">Serine protease</keyword>
<dbReference type="InterPro" id="IPR015500">
    <property type="entry name" value="Peptidase_S8_subtilisin-rel"/>
</dbReference>
<evidence type="ECO:0000256" key="8">
    <source>
        <dbReference type="SAM" id="MobiDB-lite"/>
    </source>
</evidence>
<dbReference type="CDD" id="cd04077">
    <property type="entry name" value="Peptidases_S8_PCSK9_ProteinaseK_like"/>
    <property type="match status" value="1"/>
</dbReference>
<dbReference type="InterPro" id="IPR023828">
    <property type="entry name" value="Peptidase_S8_Ser-AS"/>
</dbReference>
<feature type="domain" description="Peptidase S8/S53" evidence="10">
    <location>
        <begin position="150"/>
        <end position="398"/>
    </location>
</feature>
<dbReference type="HOGENOM" id="CLU_018424_0_0_1"/>
<evidence type="ECO:0000256" key="7">
    <source>
        <dbReference type="RuleBase" id="RU003355"/>
    </source>
</evidence>
<reference evidence="11" key="2">
    <citation type="submission" date="2024-10" db="UniProtKB">
        <authorList>
            <consortium name="EnsemblProtists"/>
        </authorList>
    </citation>
    <scope>IDENTIFICATION</scope>
</reference>
<proteinExistence type="inferred from homology"/>
<evidence type="ECO:0000256" key="2">
    <source>
        <dbReference type="ARBA" id="ARBA00022670"/>
    </source>
</evidence>
<evidence type="ECO:0000256" key="3">
    <source>
        <dbReference type="ARBA" id="ARBA00022801"/>
    </source>
</evidence>
<keyword evidence="3 6" id="KW-0378">Hydrolase</keyword>
<dbReference type="InterPro" id="IPR050131">
    <property type="entry name" value="Peptidase_S8_subtilisin-like"/>
</dbReference>
<feature type="region of interest" description="Disordered" evidence="8">
    <location>
        <begin position="430"/>
        <end position="486"/>
    </location>
</feature>
<dbReference type="GO" id="GO:0006508">
    <property type="term" value="P:proteolysis"/>
    <property type="evidence" value="ECO:0007669"/>
    <property type="project" value="UniProtKB-KW"/>
</dbReference>
<dbReference type="PANTHER" id="PTHR43806">
    <property type="entry name" value="PEPTIDASE S8"/>
    <property type="match status" value="1"/>
</dbReference>
<protein>
    <recommendedName>
        <fullName evidence="10">Peptidase S8/S53 domain-containing protein</fullName>
    </recommendedName>
</protein>
<evidence type="ECO:0000256" key="6">
    <source>
        <dbReference type="PROSITE-ProRule" id="PRU01240"/>
    </source>
</evidence>
<name>A0A0D3IXK4_EMIH1</name>
<feature type="region of interest" description="Disordered" evidence="8">
    <location>
        <begin position="559"/>
        <end position="751"/>
    </location>
</feature>
<dbReference type="Pfam" id="PF00082">
    <property type="entry name" value="Peptidase_S8"/>
    <property type="match status" value="1"/>
</dbReference>
<dbReference type="OMA" id="THTWATS"/>
<feature type="active site" description="Charge relay system" evidence="5 6">
    <location>
        <position position="367"/>
    </location>
</feature>
<evidence type="ECO:0000313" key="11">
    <source>
        <dbReference type="EnsemblProtists" id="EOD15989"/>
    </source>
</evidence>
<evidence type="ECO:0000256" key="5">
    <source>
        <dbReference type="PIRSR" id="PIRSR615500-1"/>
    </source>
</evidence>
<keyword evidence="2 6" id="KW-0645">Protease</keyword>
<dbReference type="Gene3D" id="3.40.50.200">
    <property type="entry name" value="Peptidase S8/S53 domain"/>
    <property type="match status" value="1"/>
</dbReference>
<dbReference type="PROSITE" id="PS00137">
    <property type="entry name" value="SUBTILASE_HIS"/>
    <property type="match status" value="1"/>
</dbReference>
<dbReference type="InterPro" id="IPR036852">
    <property type="entry name" value="Peptidase_S8/S53_dom_sf"/>
</dbReference>
<dbReference type="eggNOG" id="KOG1153">
    <property type="taxonomic scope" value="Eukaryota"/>
</dbReference>
<dbReference type="GeneID" id="17262094"/>
<dbReference type="PROSITE" id="PS00138">
    <property type="entry name" value="SUBTILASE_SER"/>
    <property type="match status" value="1"/>
</dbReference>
<dbReference type="PROSITE" id="PS00136">
    <property type="entry name" value="SUBTILASE_ASP"/>
    <property type="match status" value="1"/>
</dbReference>
<dbReference type="FunFam" id="3.40.50.200:FF:000014">
    <property type="entry name" value="Proteinase K"/>
    <property type="match status" value="1"/>
</dbReference>
<organism evidence="11 12">
    <name type="scientific">Emiliania huxleyi (strain CCMP1516)</name>
    <dbReference type="NCBI Taxonomy" id="280463"/>
    <lineage>
        <taxon>Eukaryota</taxon>
        <taxon>Haptista</taxon>
        <taxon>Haptophyta</taxon>
        <taxon>Prymnesiophyceae</taxon>
        <taxon>Isochrysidales</taxon>
        <taxon>Noelaerhabdaceae</taxon>
        <taxon>Emiliania</taxon>
    </lineage>
</organism>
<evidence type="ECO:0000259" key="10">
    <source>
        <dbReference type="Pfam" id="PF00082"/>
    </source>
</evidence>
<dbReference type="STRING" id="2903.R1E530"/>
<dbReference type="KEGG" id="ehx:EMIHUDRAFT_436633"/>
<feature type="active site" description="Charge relay system" evidence="5 6">
    <location>
        <position position="212"/>
    </location>
</feature>